<evidence type="ECO:0000256" key="1">
    <source>
        <dbReference type="SAM" id="MobiDB-lite"/>
    </source>
</evidence>
<accession>A0A1R1PWU8</accession>
<dbReference type="GO" id="GO:0000307">
    <property type="term" value="C:cyclin-dependent protein kinase holoenzyme complex"/>
    <property type="evidence" value="ECO:0007669"/>
    <property type="project" value="TreeGrafter"/>
</dbReference>
<dbReference type="InterPro" id="IPR013922">
    <property type="entry name" value="Cyclin_PHO80-like"/>
</dbReference>
<dbReference type="GO" id="GO:0005634">
    <property type="term" value="C:nucleus"/>
    <property type="evidence" value="ECO:0007669"/>
    <property type="project" value="TreeGrafter"/>
</dbReference>
<organism evidence="2 3">
    <name type="scientific">Zancudomyces culisetae</name>
    <name type="common">Gut fungus</name>
    <name type="synonym">Smittium culisetae</name>
    <dbReference type="NCBI Taxonomy" id="1213189"/>
    <lineage>
        <taxon>Eukaryota</taxon>
        <taxon>Fungi</taxon>
        <taxon>Fungi incertae sedis</taxon>
        <taxon>Zoopagomycota</taxon>
        <taxon>Kickxellomycotina</taxon>
        <taxon>Harpellomycetes</taxon>
        <taxon>Harpellales</taxon>
        <taxon>Legeriomycetaceae</taxon>
        <taxon>Zancudomyces</taxon>
    </lineage>
</organism>
<feature type="region of interest" description="Disordered" evidence="1">
    <location>
        <begin position="1"/>
        <end position="57"/>
    </location>
</feature>
<dbReference type="OrthoDB" id="1060854at2759"/>
<evidence type="ECO:0000313" key="3">
    <source>
        <dbReference type="Proteomes" id="UP000188320"/>
    </source>
</evidence>
<dbReference type="PANTHER" id="PTHR15615">
    <property type="match status" value="1"/>
</dbReference>
<evidence type="ECO:0000313" key="2">
    <source>
        <dbReference type="EMBL" id="OMH85466.1"/>
    </source>
</evidence>
<dbReference type="PANTHER" id="PTHR15615:SF94">
    <property type="entry name" value="PHO85 CYCLIN-6-RELATED"/>
    <property type="match status" value="1"/>
</dbReference>
<sequence length="177" mass="20013">MVSRAKLEKERKEDQQISSSLEKSSPLNLSGPSNLSVSNQHGETTSHRLKNVQSHSNLHSVNLDRKENVNRYFGMLNVNIYTIHRIIISLITTLSKLCSDVFYTNSRYAKVGGLPLSELNNLEIKILISVNFNLFVPEHKLQLLGTLLASRYKNDNYKSSLGSECTLDGLMDKYNNL</sequence>
<dbReference type="Gene3D" id="1.10.472.10">
    <property type="entry name" value="Cyclin-like"/>
    <property type="match status" value="1"/>
</dbReference>
<feature type="compositionally biased region" description="Basic and acidic residues" evidence="1">
    <location>
        <begin position="1"/>
        <end position="15"/>
    </location>
</feature>
<gene>
    <name evidence="2" type="ORF">AX774_g956</name>
</gene>
<keyword evidence="3" id="KW-1185">Reference proteome</keyword>
<name>A0A1R1PWU8_ZANCU</name>
<dbReference type="AlphaFoldDB" id="A0A1R1PWU8"/>
<protein>
    <submittedName>
        <fullName evidence="2">PHO85 cyclin-like protein psl1</fullName>
    </submittedName>
</protein>
<reference evidence="3" key="1">
    <citation type="submission" date="2017-01" db="EMBL/GenBank/DDBJ databases">
        <authorList>
            <person name="Wang Y."/>
            <person name="White M."/>
            <person name="Kvist S."/>
            <person name="Moncalvo J.-M."/>
        </authorList>
    </citation>
    <scope>NUCLEOTIDE SEQUENCE [LARGE SCALE GENOMIC DNA]</scope>
    <source>
        <strain evidence="3">COL-18-3</strain>
    </source>
</reference>
<dbReference type="GO" id="GO:0016538">
    <property type="term" value="F:cyclin-dependent protein serine/threonine kinase regulator activity"/>
    <property type="evidence" value="ECO:0007669"/>
    <property type="project" value="TreeGrafter"/>
</dbReference>
<dbReference type="Proteomes" id="UP000188320">
    <property type="component" value="Unassembled WGS sequence"/>
</dbReference>
<proteinExistence type="predicted"/>
<comment type="caution">
    <text evidence="2">The sequence shown here is derived from an EMBL/GenBank/DDBJ whole genome shotgun (WGS) entry which is preliminary data.</text>
</comment>
<feature type="compositionally biased region" description="Low complexity" evidence="1">
    <location>
        <begin position="24"/>
        <end position="39"/>
    </location>
</feature>
<dbReference type="Pfam" id="PF08613">
    <property type="entry name" value="Cyclin"/>
    <property type="match status" value="1"/>
</dbReference>
<dbReference type="EMBL" id="LSSK01000076">
    <property type="protein sequence ID" value="OMH85466.1"/>
    <property type="molecule type" value="Genomic_DNA"/>
</dbReference>
<dbReference type="GO" id="GO:0019901">
    <property type="term" value="F:protein kinase binding"/>
    <property type="evidence" value="ECO:0007669"/>
    <property type="project" value="InterPro"/>
</dbReference>